<feature type="domain" description="Ketoreductase" evidence="2">
    <location>
        <begin position="2"/>
        <end position="181"/>
    </location>
</feature>
<evidence type="ECO:0000259" key="2">
    <source>
        <dbReference type="SMART" id="SM00822"/>
    </source>
</evidence>
<keyword evidence="4" id="KW-1185">Reference proteome</keyword>
<dbReference type="Gene3D" id="3.40.50.720">
    <property type="entry name" value="NAD(P)-binding Rossmann-like Domain"/>
    <property type="match status" value="2"/>
</dbReference>
<dbReference type="SUPFAM" id="SSF51735">
    <property type="entry name" value="NAD(P)-binding Rossmann-fold domains"/>
    <property type="match status" value="1"/>
</dbReference>
<name>A0A261TW38_9BORD</name>
<organism evidence="3 4">
    <name type="scientific">Bordetella genomosp. 4</name>
    <dbReference type="NCBI Taxonomy" id="463044"/>
    <lineage>
        <taxon>Bacteria</taxon>
        <taxon>Pseudomonadati</taxon>
        <taxon>Pseudomonadota</taxon>
        <taxon>Betaproteobacteria</taxon>
        <taxon>Burkholderiales</taxon>
        <taxon>Alcaligenaceae</taxon>
        <taxon>Bordetella</taxon>
    </lineage>
</organism>
<evidence type="ECO:0000256" key="1">
    <source>
        <dbReference type="ARBA" id="ARBA00006484"/>
    </source>
</evidence>
<sequence length="392" mass="41093">MGVYLLTGAGSGIGRVTAHELARNGIRCVLVDRNTAAIEALRDALPAAASGPHLALTVDLTQADQIQALAHLVPTLDAIINNAGMTDRSNLPIVDQDPANWQQLLALNLHAPARLVHALQGQLAKGARIVNVASGAGLHAIPWRGAYSPSKAGLIAQTQALAKAHPEYCVSVLCPGFVRTELVDALIASGRLDPAKAMSKIPLGRMAEPEEMAYALAFLASPQAAPISGGVLSVDGGSSVFGGSQAYTPTDHVRVPADFPLALTMRGEWANLQSSPVGRGYPATIDATILASPVGQRLNAAFDAVRRFDLAQPGSLTLLLPNEESGDWEDAGDLASTRMLVSTLASEWGPSGRRVNAVTITRRCIPETLTPLLHFIAGPKAQYLTGQTLCAR</sequence>
<dbReference type="InterPro" id="IPR036291">
    <property type="entry name" value="NAD(P)-bd_dom_sf"/>
</dbReference>
<proteinExistence type="inferred from homology"/>
<gene>
    <name evidence="3" type="ORF">CAL20_19555</name>
</gene>
<dbReference type="RefSeq" id="WP_094838714.1">
    <property type="nucleotide sequence ID" value="NZ_NEVQ01000020.1"/>
</dbReference>
<dbReference type="Proteomes" id="UP000216885">
    <property type="component" value="Unassembled WGS sequence"/>
</dbReference>
<dbReference type="CDD" id="cd05233">
    <property type="entry name" value="SDR_c"/>
    <property type="match status" value="1"/>
</dbReference>
<dbReference type="InterPro" id="IPR057326">
    <property type="entry name" value="KR_dom"/>
</dbReference>
<dbReference type="PANTHER" id="PTHR42760:SF78">
    <property type="entry name" value="3-OXOACYL-[ACYL-CARRIER-PROTEIN] REDUCTASE [NADH]"/>
    <property type="match status" value="1"/>
</dbReference>
<dbReference type="Pfam" id="PF13561">
    <property type="entry name" value="adh_short_C2"/>
    <property type="match status" value="1"/>
</dbReference>
<dbReference type="PANTHER" id="PTHR42760">
    <property type="entry name" value="SHORT-CHAIN DEHYDROGENASES/REDUCTASES FAMILY MEMBER"/>
    <property type="match status" value="1"/>
</dbReference>
<dbReference type="SMART" id="SM00822">
    <property type="entry name" value="PKS_KR"/>
    <property type="match status" value="1"/>
</dbReference>
<comment type="caution">
    <text evidence="3">The sequence shown here is derived from an EMBL/GenBank/DDBJ whole genome shotgun (WGS) entry which is preliminary data.</text>
</comment>
<dbReference type="EMBL" id="NEVQ01000020">
    <property type="protein sequence ID" value="OZI52863.1"/>
    <property type="molecule type" value="Genomic_DNA"/>
</dbReference>
<dbReference type="PRINTS" id="PR00080">
    <property type="entry name" value="SDRFAMILY"/>
</dbReference>
<comment type="similarity">
    <text evidence="1">Belongs to the short-chain dehydrogenases/reductases (SDR) family.</text>
</comment>
<accession>A0A261TW38</accession>
<evidence type="ECO:0000313" key="3">
    <source>
        <dbReference type="EMBL" id="OZI52863.1"/>
    </source>
</evidence>
<evidence type="ECO:0000313" key="4">
    <source>
        <dbReference type="Proteomes" id="UP000216885"/>
    </source>
</evidence>
<reference evidence="3 4" key="1">
    <citation type="submission" date="2017-05" db="EMBL/GenBank/DDBJ databases">
        <title>Complete and WGS of Bordetella genogroups.</title>
        <authorList>
            <person name="Spilker T."/>
            <person name="LiPuma J."/>
        </authorList>
    </citation>
    <scope>NUCLEOTIDE SEQUENCE [LARGE SCALE GENOMIC DNA]</scope>
    <source>
        <strain evidence="3 4">AU9919</strain>
    </source>
</reference>
<dbReference type="GO" id="GO:0016616">
    <property type="term" value="F:oxidoreductase activity, acting on the CH-OH group of donors, NAD or NADP as acceptor"/>
    <property type="evidence" value="ECO:0007669"/>
    <property type="project" value="TreeGrafter"/>
</dbReference>
<dbReference type="AlphaFoldDB" id="A0A261TW38"/>
<dbReference type="InterPro" id="IPR002347">
    <property type="entry name" value="SDR_fam"/>
</dbReference>
<dbReference type="PRINTS" id="PR00081">
    <property type="entry name" value="GDHRDH"/>
</dbReference>
<protein>
    <submittedName>
        <fullName evidence="3">Short-chain dehydrogenase</fullName>
    </submittedName>
</protein>